<comment type="caution">
    <text evidence="5">The sequence shown here is derived from an EMBL/GenBank/DDBJ whole genome shotgun (WGS) entry which is preliminary data.</text>
</comment>
<feature type="DNA-binding region" description="H-T-H motif" evidence="2">
    <location>
        <begin position="25"/>
        <end position="44"/>
    </location>
</feature>
<dbReference type="Gene3D" id="1.10.357.10">
    <property type="entry name" value="Tetracycline Repressor, domain 2"/>
    <property type="match status" value="1"/>
</dbReference>
<keyword evidence="1 2" id="KW-0238">DNA-binding</keyword>
<evidence type="ECO:0000256" key="3">
    <source>
        <dbReference type="SAM" id="MobiDB-lite"/>
    </source>
</evidence>
<dbReference type="AlphaFoldDB" id="A0A921MD67"/>
<evidence type="ECO:0000256" key="2">
    <source>
        <dbReference type="PROSITE-ProRule" id="PRU00335"/>
    </source>
</evidence>
<protein>
    <submittedName>
        <fullName evidence="5">TetR family transcriptional regulator</fullName>
    </submittedName>
</protein>
<dbReference type="InterPro" id="IPR001647">
    <property type="entry name" value="HTH_TetR"/>
</dbReference>
<accession>A0A921MD67</accession>
<evidence type="ECO:0000259" key="4">
    <source>
        <dbReference type="PROSITE" id="PS50977"/>
    </source>
</evidence>
<dbReference type="SUPFAM" id="SSF46689">
    <property type="entry name" value="Homeodomain-like"/>
    <property type="match status" value="1"/>
</dbReference>
<evidence type="ECO:0000256" key="1">
    <source>
        <dbReference type="ARBA" id="ARBA00023125"/>
    </source>
</evidence>
<dbReference type="Proteomes" id="UP000784435">
    <property type="component" value="Unassembled WGS sequence"/>
</dbReference>
<reference evidence="5" key="1">
    <citation type="journal article" date="2021" name="PeerJ">
        <title>Extensive microbial diversity within the chicken gut microbiome revealed by metagenomics and culture.</title>
        <authorList>
            <person name="Gilroy R."/>
            <person name="Ravi A."/>
            <person name="Getino M."/>
            <person name="Pursley I."/>
            <person name="Horton D.L."/>
            <person name="Alikhan N.F."/>
            <person name="Baker D."/>
            <person name="Gharbi K."/>
            <person name="Hall N."/>
            <person name="Watson M."/>
            <person name="Adriaenssens E.M."/>
            <person name="Foster-Nyarko E."/>
            <person name="Jarju S."/>
            <person name="Secka A."/>
            <person name="Antonio M."/>
            <person name="Oren A."/>
            <person name="Chaudhuri R.R."/>
            <person name="La Ragione R."/>
            <person name="Hildebrand F."/>
            <person name="Pallen M.J."/>
        </authorList>
    </citation>
    <scope>NUCLEOTIDE SEQUENCE</scope>
    <source>
        <strain evidence="5">ChiGjej5B5-7349</strain>
    </source>
</reference>
<feature type="compositionally biased region" description="Acidic residues" evidence="3">
    <location>
        <begin position="142"/>
        <end position="152"/>
    </location>
</feature>
<gene>
    <name evidence="5" type="ORF">K8V08_05660</name>
</gene>
<proteinExistence type="predicted"/>
<evidence type="ECO:0000313" key="6">
    <source>
        <dbReference type="Proteomes" id="UP000784435"/>
    </source>
</evidence>
<dbReference type="InterPro" id="IPR009057">
    <property type="entry name" value="Homeodomain-like_sf"/>
</dbReference>
<sequence length="190" mass="20463">MALTPDIVTSAALRILADFGLGDLTMRRLARELEVQPSALYWHVADKQSLFVLLAQRIAQEANMFSEGCDPIDGILRYRRVLLRYRESADIVLLAFAHSGPDVLPASLTGLPAPASDLVPRYVLGSIAVQQSRSLFGTLPDPETEGGPDDVAEASFRTGIERLLAPDLPEAVVRAEDGASQPPAPAPPRP</sequence>
<organism evidence="5 6">
    <name type="scientific">Brevibacterium senegalense</name>
    <dbReference type="NCBI Taxonomy" id="1033736"/>
    <lineage>
        <taxon>Bacteria</taxon>
        <taxon>Bacillati</taxon>
        <taxon>Actinomycetota</taxon>
        <taxon>Actinomycetes</taxon>
        <taxon>Micrococcales</taxon>
        <taxon>Brevibacteriaceae</taxon>
        <taxon>Brevibacterium</taxon>
    </lineage>
</organism>
<feature type="domain" description="HTH tetR-type" evidence="4">
    <location>
        <begin position="2"/>
        <end position="62"/>
    </location>
</feature>
<dbReference type="Pfam" id="PF00440">
    <property type="entry name" value="TetR_N"/>
    <property type="match status" value="1"/>
</dbReference>
<feature type="region of interest" description="Disordered" evidence="3">
    <location>
        <begin position="171"/>
        <end position="190"/>
    </location>
</feature>
<feature type="region of interest" description="Disordered" evidence="3">
    <location>
        <begin position="135"/>
        <end position="155"/>
    </location>
</feature>
<evidence type="ECO:0000313" key="5">
    <source>
        <dbReference type="EMBL" id="HJG79878.1"/>
    </source>
</evidence>
<reference evidence="5" key="2">
    <citation type="submission" date="2021-09" db="EMBL/GenBank/DDBJ databases">
        <authorList>
            <person name="Gilroy R."/>
        </authorList>
    </citation>
    <scope>NUCLEOTIDE SEQUENCE</scope>
    <source>
        <strain evidence="5">ChiGjej5B5-7349</strain>
    </source>
</reference>
<dbReference type="PROSITE" id="PS50977">
    <property type="entry name" value="HTH_TETR_2"/>
    <property type="match status" value="1"/>
</dbReference>
<name>A0A921MD67_9MICO</name>
<dbReference type="EMBL" id="DYUK01000119">
    <property type="protein sequence ID" value="HJG79878.1"/>
    <property type="molecule type" value="Genomic_DNA"/>
</dbReference>
<dbReference type="GO" id="GO:0003677">
    <property type="term" value="F:DNA binding"/>
    <property type="evidence" value="ECO:0007669"/>
    <property type="project" value="UniProtKB-UniRule"/>
</dbReference>